<dbReference type="InterPro" id="IPR004393">
    <property type="entry name" value="NadC"/>
</dbReference>
<dbReference type="InterPro" id="IPR037128">
    <property type="entry name" value="Quinolinate_PRibosylTase_N_sf"/>
</dbReference>
<comment type="similarity">
    <text evidence="3 9">Belongs to the NadC/ModD family.</text>
</comment>
<name>A0ABV6SUC4_9GAMM</name>
<dbReference type="Gene3D" id="3.90.1170.20">
    <property type="entry name" value="Quinolinate phosphoribosyl transferase, N-terminal domain"/>
    <property type="match status" value="1"/>
</dbReference>
<dbReference type="EC" id="2.4.2.19" evidence="4"/>
<organism evidence="12 13">
    <name type="scientific">Luteimonas padinae</name>
    <dbReference type="NCBI Taxonomy" id="1714359"/>
    <lineage>
        <taxon>Bacteria</taxon>
        <taxon>Pseudomonadati</taxon>
        <taxon>Pseudomonadota</taxon>
        <taxon>Gammaproteobacteria</taxon>
        <taxon>Lysobacterales</taxon>
        <taxon>Lysobacteraceae</taxon>
        <taxon>Luteimonas</taxon>
    </lineage>
</organism>
<dbReference type="NCBIfam" id="TIGR00078">
    <property type="entry name" value="nadC"/>
    <property type="match status" value="1"/>
</dbReference>
<dbReference type="PANTHER" id="PTHR32179">
    <property type="entry name" value="NICOTINATE-NUCLEOTIDE PYROPHOSPHORYLASE [CARBOXYLATING]"/>
    <property type="match status" value="1"/>
</dbReference>
<gene>
    <name evidence="12" type="primary">nadC</name>
    <name evidence="12" type="ORF">ACFFFU_01540</name>
</gene>
<dbReference type="CDD" id="cd01572">
    <property type="entry name" value="QPRTase"/>
    <property type="match status" value="1"/>
</dbReference>
<dbReference type="SUPFAM" id="SSF54675">
    <property type="entry name" value="Nicotinate/Quinolinate PRTase N-terminal domain-like"/>
    <property type="match status" value="1"/>
</dbReference>
<protein>
    <recommendedName>
        <fullName evidence="4">nicotinate-nucleotide diphosphorylase (carboxylating)</fullName>
        <ecNumber evidence="4">2.4.2.19</ecNumber>
    </recommendedName>
    <alternativeName>
        <fullName evidence="8">Quinolinate phosphoribosyltransferase [decarboxylating]</fullName>
    </alternativeName>
</protein>
<evidence type="ECO:0000313" key="12">
    <source>
        <dbReference type="EMBL" id="MFC0716445.1"/>
    </source>
</evidence>
<evidence type="ECO:0000259" key="11">
    <source>
        <dbReference type="Pfam" id="PF02749"/>
    </source>
</evidence>
<dbReference type="Pfam" id="PF02749">
    <property type="entry name" value="QRPTase_N"/>
    <property type="match status" value="1"/>
</dbReference>
<reference evidence="12 13" key="1">
    <citation type="submission" date="2024-09" db="EMBL/GenBank/DDBJ databases">
        <authorList>
            <person name="Sun Q."/>
            <person name="Mori K."/>
        </authorList>
    </citation>
    <scope>NUCLEOTIDE SEQUENCE [LARGE SCALE GENOMIC DNA]</scope>
    <source>
        <strain evidence="12 13">KCTC 52403</strain>
    </source>
</reference>
<dbReference type="InterPro" id="IPR022412">
    <property type="entry name" value="Quinolinate_PRibosylTrfase_N"/>
</dbReference>
<evidence type="ECO:0000256" key="9">
    <source>
        <dbReference type="PIRNR" id="PIRNR006250"/>
    </source>
</evidence>
<dbReference type="InterPro" id="IPR027277">
    <property type="entry name" value="NadC/ModD"/>
</dbReference>
<keyword evidence="7 9" id="KW-0808">Transferase</keyword>
<feature type="domain" description="Quinolinate phosphoribosyl transferase N-terminal" evidence="11">
    <location>
        <begin position="47"/>
        <end position="130"/>
    </location>
</feature>
<dbReference type="Proteomes" id="UP001589898">
    <property type="component" value="Unassembled WGS sequence"/>
</dbReference>
<dbReference type="InterPro" id="IPR002638">
    <property type="entry name" value="Quinolinate_PRibosylTrfase_C"/>
</dbReference>
<comment type="function">
    <text evidence="1">Involved in the catabolism of quinolinic acid (QA).</text>
</comment>
<dbReference type="InterPro" id="IPR013785">
    <property type="entry name" value="Aldolase_TIM"/>
</dbReference>
<dbReference type="EMBL" id="JBHLTF010000004">
    <property type="protein sequence ID" value="MFC0716445.1"/>
    <property type="molecule type" value="Genomic_DNA"/>
</dbReference>
<evidence type="ECO:0000313" key="13">
    <source>
        <dbReference type="Proteomes" id="UP001589898"/>
    </source>
</evidence>
<sequence length="304" mass="31491">MSAGGHGAGFAADASGPRLPARVAVPPPGAVTADVERALAEDLGGGDVTAALLPDGPESAYLLCKQDAVICGRPWFDACHRALDPGVRIDWRVAEGDRVRAGTVLALLHGRTRALVSAERTSLNFMQTLSGTATATAAHVEAVRGTRARILDTRKTLPGLRIAQKYAVRVGGGDNHRMGLYDAVMLKENHVRAAGSIGAAIAAARASQPGLPLIVEVETLDELHAALEAGCDRILVDDFDAATRREAVRIAAGRIPLEVSGGVDLASLRAIAEDGVDCISIGGLTKHVRAVDLSLKLGPPPPAS</sequence>
<evidence type="ECO:0000256" key="1">
    <source>
        <dbReference type="ARBA" id="ARBA00003237"/>
    </source>
</evidence>
<proteinExistence type="inferred from homology"/>
<dbReference type="PANTHER" id="PTHR32179:SF3">
    <property type="entry name" value="NICOTINATE-NUCLEOTIDE PYROPHOSPHORYLASE [CARBOXYLATING]"/>
    <property type="match status" value="1"/>
</dbReference>
<comment type="caution">
    <text evidence="12">The sequence shown here is derived from an EMBL/GenBank/DDBJ whole genome shotgun (WGS) entry which is preliminary data.</text>
</comment>
<comment type="pathway">
    <text evidence="2">Cofactor biosynthesis; NAD(+) biosynthesis; nicotinate D-ribonucleotide from quinolinate: step 1/1.</text>
</comment>
<accession>A0ABV6SUC4</accession>
<evidence type="ECO:0000256" key="5">
    <source>
        <dbReference type="ARBA" id="ARBA00022642"/>
    </source>
</evidence>
<dbReference type="Pfam" id="PF01729">
    <property type="entry name" value="QRPTase_C"/>
    <property type="match status" value="1"/>
</dbReference>
<keyword evidence="13" id="KW-1185">Reference proteome</keyword>
<keyword evidence="6 9" id="KW-0328">Glycosyltransferase</keyword>
<evidence type="ECO:0000259" key="10">
    <source>
        <dbReference type="Pfam" id="PF01729"/>
    </source>
</evidence>
<evidence type="ECO:0000256" key="6">
    <source>
        <dbReference type="ARBA" id="ARBA00022676"/>
    </source>
</evidence>
<dbReference type="InterPro" id="IPR036068">
    <property type="entry name" value="Nicotinate_pribotase-like_C"/>
</dbReference>
<dbReference type="Gene3D" id="3.20.20.70">
    <property type="entry name" value="Aldolase class I"/>
    <property type="match status" value="1"/>
</dbReference>
<dbReference type="GO" id="GO:0004514">
    <property type="term" value="F:nicotinate-nucleotide diphosphorylase (carboxylating) activity"/>
    <property type="evidence" value="ECO:0007669"/>
    <property type="project" value="UniProtKB-EC"/>
</dbReference>
<evidence type="ECO:0000256" key="8">
    <source>
        <dbReference type="ARBA" id="ARBA00033102"/>
    </source>
</evidence>
<evidence type="ECO:0000256" key="2">
    <source>
        <dbReference type="ARBA" id="ARBA00004893"/>
    </source>
</evidence>
<evidence type="ECO:0000256" key="7">
    <source>
        <dbReference type="ARBA" id="ARBA00022679"/>
    </source>
</evidence>
<dbReference type="RefSeq" id="WP_189499007.1">
    <property type="nucleotide sequence ID" value="NZ_BMZT01000012.1"/>
</dbReference>
<dbReference type="SUPFAM" id="SSF51690">
    <property type="entry name" value="Nicotinate/Quinolinate PRTase C-terminal domain-like"/>
    <property type="match status" value="1"/>
</dbReference>
<evidence type="ECO:0000256" key="3">
    <source>
        <dbReference type="ARBA" id="ARBA00009400"/>
    </source>
</evidence>
<dbReference type="PIRSF" id="PIRSF006250">
    <property type="entry name" value="NadC_ModD"/>
    <property type="match status" value="1"/>
</dbReference>
<keyword evidence="5" id="KW-0662">Pyridine nucleotide biosynthesis</keyword>
<feature type="domain" description="Quinolinate phosphoribosyl transferase C-terminal" evidence="10">
    <location>
        <begin position="133"/>
        <end position="296"/>
    </location>
</feature>
<evidence type="ECO:0000256" key="4">
    <source>
        <dbReference type="ARBA" id="ARBA00011944"/>
    </source>
</evidence>